<dbReference type="EMBL" id="JAUQTB010000001">
    <property type="protein sequence ID" value="MDO7904844.1"/>
    <property type="molecule type" value="Genomic_DNA"/>
</dbReference>
<keyword evidence="7" id="KW-1185">Reference proteome</keyword>
<reference evidence="6 7" key="1">
    <citation type="submission" date="2023-07" db="EMBL/GenBank/DDBJ databases">
        <title>Paenibacillus sp. JX-17 nov. isolated from soil.</title>
        <authorList>
            <person name="Wan Y."/>
            <person name="Liu B."/>
        </authorList>
    </citation>
    <scope>NUCLEOTIDE SEQUENCE [LARGE SCALE GENOMIC DNA]</scope>
    <source>
        <strain evidence="6 7">JX-17</strain>
    </source>
</reference>
<evidence type="ECO:0000259" key="5">
    <source>
        <dbReference type="PROSITE" id="PS50983"/>
    </source>
</evidence>
<evidence type="ECO:0000313" key="7">
    <source>
        <dbReference type="Proteomes" id="UP001240171"/>
    </source>
</evidence>
<keyword evidence="4" id="KW-0732">Signal</keyword>
<evidence type="ECO:0000256" key="4">
    <source>
        <dbReference type="ARBA" id="ARBA00022729"/>
    </source>
</evidence>
<dbReference type="SUPFAM" id="SSF53807">
    <property type="entry name" value="Helical backbone' metal receptor"/>
    <property type="match status" value="1"/>
</dbReference>
<comment type="similarity">
    <text evidence="2">Belongs to the bacterial solute-binding protein 8 family.</text>
</comment>
<keyword evidence="3" id="KW-0813">Transport</keyword>
<evidence type="ECO:0000256" key="3">
    <source>
        <dbReference type="ARBA" id="ARBA00022448"/>
    </source>
</evidence>
<dbReference type="InterPro" id="IPR002491">
    <property type="entry name" value="ABC_transptr_periplasmic_BD"/>
</dbReference>
<dbReference type="PROSITE" id="PS50983">
    <property type="entry name" value="FE_B12_PBP"/>
    <property type="match status" value="1"/>
</dbReference>
<dbReference type="PROSITE" id="PS51257">
    <property type="entry name" value="PROKAR_LIPOPROTEIN"/>
    <property type="match status" value="1"/>
</dbReference>
<name>A0ABT9C6F8_9BACL</name>
<dbReference type="Pfam" id="PF01497">
    <property type="entry name" value="Peripla_BP_2"/>
    <property type="match status" value="1"/>
</dbReference>
<accession>A0ABT9C6F8</accession>
<feature type="domain" description="Fe/B12 periplasmic-binding" evidence="5">
    <location>
        <begin position="45"/>
        <end position="307"/>
    </location>
</feature>
<protein>
    <submittedName>
        <fullName evidence="6">Iron-hydroxamate ABC transporter substrate-binding protein</fullName>
    </submittedName>
</protein>
<comment type="caution">
    <text evidence="6">The sequence shown here is derived from an EMBL/GenBank/DDBJ whole genome shotgun (WGS) entry which is preliminary data.</text>
</comment>
<evidence type="ECO:0000256" key="1">
    <source>
        <dbReference type="ARBA" id="ARBA00004196"/>
    </source>
</evidence>
<organism evidence="6 7">
    <name type="scientific">Paenibacillus lacisoli</name>
    <dbReference type="NCBI Taxonomy" id="3064525"/>
    <lineage>
        <taxon>Bacteria</taxon>
        <taxon>Bacillati</taxon>
        <taxon>Bacillota</taxon>
        <taxon>Bacilli</taxon>
        <taxon>Bacillales</taxon>
        <taxon>Paenibacillaceae</taxon>
        <taxon>Paenibacillus</taxon>
    </lineage>
</organism>
<dbReference type="InterPro" id="IPR051313">
    <property type="entry name" value="Bact_iron-sidero_bind"/>
</dbReference>
<sequence length="307" mass="33714">MNLYNKRYFVILSVLLLLILSACGQSSKDRASDPKTGEAPGSNQRIASLSIHVTNNLLALGIKPVGSVIGGDVKDFLPHVADQLQGVTKLGAAADPDMEALLSLKPDVIYIDSTLSGTDKEKYEKIAPVVAIDLDEGTWRDQLQEIAVKLGKEKEAHQFIKDYDAKAEKVQQLIHDELGTNAKVMAVRLTAKELRVMSTKRPLGPILYQDLKLKMASGVEKIDNSKPFEVISKEVLPDYDADAIFVIVSSGTKAKNAFGDLENSALWKNLKAVKHNHVYVLDGQKWLDYSAIGQNLALDDAEKLFTK</sequence>
<gene>
    <name evidence="6" type="ORF">Q5741_00285</name>
</gene>
<dbReference type="RefSeq" id="WP_305022043.1">
    <property type="nucleotide sequence ID" value="NZ_JAUQTB010000001.1"/>
</dbReference>
<evidence type="ECO:0000313" key="6">
    <source>
        <dbReference type="EMBL" id="MDO7904844.1"/>
    </source>
</evidence>
<dbReference type="Gene3D" id="3.40.50.1980">
    <property type="entry name" value="Nitrogenase molybdenum iron protein domain"/>
    <property type="match status" value="2"/>
</dbReference>
<dbReference type="CDD" id="cd01138">
    <property type="entry name" value="FeuA"/>
    <property type="match status" value="1"/>
</dbReference>
<evidence type="ECO:0000256" key="2">
    <source>
        <dbReference type="ARBA" id="ARBA00008814"/>
    </source>
</evidence>
<dbReference type="PANTHER" id="PTHR30532">
    <property type="entry name" value="IRON III DICITRATE-BINDING PERIPLASMIC PROTEIN"/>
    <property type="match status" value="1"/>
</dbReference>
<comment type="subcellular location">
    <subcellularLocation>
        <location evidence="1">Cell envelope</location>
    </subcellularLocation>
</comment>
<dbReference type="PANTHER" id="PTHR30532:SF21">
    <property type="entry name" value="SIDEROPHORE-BINDING LIPOPROTEIN YFIY-RELATED"/>
    <property type="match status" value="1"/>
</dbReference>
<dbReference type="Proteomes" id="UP001240171">
    <property type="component" value="Unassembled WGS sequence"/>
</dbReference>
<proteinExistence type="inferred from homology"/>